<name>A0ABU9IYU9_9GAMM</name>
<sequence>MLQLPAFIAFTGVDDPGLLDGMTLLSTRYPIEWGLLVDDAQTHLPLFPDADARARLLARPGLRWAAHVCGEQARLIANHPVAATVDIAGVTRVQVNHGTTGSTPEQIGNTAWFGRRHGVRSMLQCSDGFPRDMRVDWLFDVSFGTGVAPASWPRIPQDGPFCGYSGGIAPDNVATVLERIAAPEGTLYWIDMESGVRSGGRFDLDKCEAVCRAVYG</sequence>
<keyword evidence="2" id="KW-1185">Reference proteome</keyword>
<dbReference type="SUPFAM" id="SSF51366">
    <property type="entry name" value="Ribulose-phoshate binding barrel"/>
    <property type="match status" value="1"/>
</dbReference>
<organism evidence="1 2">
    <name type="scientific">Pseudoxanthomonas putridarboris</name>
    <dbReference type="NCBI Taxonomy" id="752605"/>
    <lineage>
        <taxon>Bacteria</taxon>
        <taxon>Pseudomonadati</taxon>
        <taxon>Pseudomonadota</taxon>
        <taxon>Gammaproteobacteria</taxon>
        <taxon>Lysobacterales</taxon>
        <taxon>Lysobacteraceae</taxon>
        <taxon>Pseudoxanthomonas</taxon>
    </lineage>
</organism>
<protein>
    <recommendedName>
        <fullName evidence="3">Phosphoribosylanthranilate isomerase</fullName>
    </recommendedName>
</protein>
<dbReference type="InterPro" id="IPR011060">
    <property type="entry name" value="RibuloseP-bd_barrel"/>
</dbReference>
<accession>A0ABU9IYU9</accession>
<dbReference type="EMBL" id="JBBWWT010000002">
    <property type="protein sequence ID" value="MEL1264117.1"/>
    <property type="molecule type" value="Genomic_DNA"/>
</dbReference>
<evidence type="ECO:0008006" key="3">
    <source>
        <dbReference type="Google" id="ProtNLM"/>
    </source>
</evidence>
<comment type="caution">
    <text evidence="1">The sequence shown here is derived from an EMBL/GenBank/DDBJ whole genome shotgun (WGS) entry which is preliminary data.</text>
</comment>
<dbReference type="Proteomes" id="UP001459204">
    <property type="component" value="Unassembled WGS sequence"/>
</dbReference>
<evidence type="ECO:0000313" key="2">
    <source>
        <dbReference type="Proteomes" id="UP001459204"/>
    </source>
</evidence>
<dbReference type="InterPro" id="IPR013785">
    <property type="entry name" value="Aldolase_TIM"/>
</dbReference>
<evidence type="ECO:0000313" key="1">
    <source>
        <dbReference type="EMBL" id="MEL1264117.1"/>
    </source>
</evidence>
<dbReference type="RefSeq" id="WP_341725290.1">
    <property type="nucleotide sequence ID" value="NZ_JBBWWT010000002.1"/>
</dbReference>
<dbReference type="Gene3D" id="3.20.20.70">
    <property type="entry name" value="Aldolase class I"/>
    <property type="match status" value="1"/>
</dbReference>
<gene>
    <name evidence="1" type="ORF">AAD027_07005</name>
</gene>
<proteinExistence type="predicted"/>
<reference evidence="1 2" key="1">
    <citation type="submission" date="2024-04" db="EMBL/GenBank/DDBJ databases">
        <title>Draft genome sequence of Pseudoxanthomonas putridarboris WD12.</title>
        <authorList>
            <person name="Oh J."/>
        </authorList>
    </citation>
    <scope>NUCLEOTIDE SEQUENCE [LARGE SCALE GENOMIC DNA]</scope>
    <source>
        <strain evidence="1 2">WD12</strain>
    </source>
</reference>